<dbReference type="RefSeq" id="WP_262901594.1">
    <property type="nucleotide sequence ID" value="NZ_BPTU01000001.1"/>
</dbReference>
<dbReference type="GO" id="GO:0046685">
    <property type="term" value="P:response to arsenic-containing substance"/>
    <property type="evidence" value="ECO:0007669"/>
    <property type="project" value="InterPro"/>
</dbReference>
<reference evidence="1" key="1">
    <citation type="journal article" date="2022" name="Int. J. Syst. Evol. Microbiol.">
        <title>Prevotella lacticifex sp. nov., isolated from the rumen of cows.</title>
        <authorList>
            <person name="Shinkai T."/>
            <person name="Ikeyama N."/>
            <person name="Kumagai M."/>
            <person name="Ohmori H."/>
            <person name="Sakamoto M."/>
            <person name="Ohkuma M."/>
            <person name="Mitsumori M."/>
        </authorList>
    </citation>
    <scope>NUCLEOTIDE SEQUENCE</scope>
    <source>
        <strain evidence="1">R5076</strain>
    </source>
</reference>
<dbReference type="GO" id="GO:0003677">
    <property type="term" value="F:DNA binding"/>
    <property type="evidence" value="ECO:0007669"/>
    <property type="project" value="InterPro"/>
</dbReference>
<keyword evidence="2" id="KW-1185">Reference proteome</keyword>
<organism evidence="1 2">
    <name type="scientific">Prevotella lacticifex</name>
    <dbReference type="NCBI Taxonomy" id="2854755"/>
    <lineage>
        <taxon>Bacteria</taxon>
        <taxon>Pseudomonadati</taxon>
        <taxon>Bacteroidota</taxon>
        <taxon>Bacteroidia</taxon>
        <taxon>Bacteroidales</taxon>
        <taxon>Prevotellaceae</taxon>
        <taxon>Prevotella</taxon>
    </lineage>
</organism>
<protein>
    <recommendedName>
        <fullName evidence="3">Arsenical resistance operon trans-acting repressor ArsD</fullName>
    </recommendedName>
</protein>
<dbReference type="Pfam" id="PF06953">
    <property type="entry name" value="ArsD"/>
    <property type="match status" value="1"/>
</dbReference>
<dbReference type="AlphaFoldDB" id="A0A9R1C9S9"/>
<evidence type="ECO:0000313" key="1">
    <source>
        <dbReference type="EMBL" id="GJG58599.1"/>
    </source>
</evidence>
<gene>
    <name evidence="1" type="ORF">PRLR5076_14500</name>
</gene>
<dbReference type="GeneID" id="75431408"/>
<dbReference type="Gene3D" id="3.40.30.10">
    <property type="entry name" value="Glutaredoxin"/>
    <property type="match status" value="1"/>
</dbReference>
<sequence length="169" mass="17850">MKEIEIFDPAMCCSTGVCGPSVDKNLLRIATLIDTLKNMGIEVKRHNLSSEPQAFIHNEKVKQLLQEKGADVLPITLVGGEIAAIGQYPTTAQMSGWTGKDLTFISVGQGACCEEEENTHAGGCCCGSEPKDDHEGACCCGGEKTKDAHEGCCCGEHQDGHEGGCCCGK</sequence>
<dbReference type="GO" id="GO:0045892">
    <property type="term" value="P:negative regulation of DNA-templated transcription"/>
    <property type="evidence" value="ECO:0007669"/>
    <property type="project" value="InterPro"/>
</dbReference>
<dbReference type="Proteomes" id="UP000825483">
    <property type="component" value="Unassembled WGS sequence"/>
</dbReference>
<name>A0A9R1C9S9_9BACT</name>
<comment type="caution">
    <text evidence="1">The sequence shown here is derived from an EMBL/GenBank/DDBJ whole genome shotgun (WGS) entry which is preliminary data.</text>
</comment>
<evidence type="ECO:0000313" key="2">
    <source>
        <dbReference type="Proteomes" id="UP000825483"/>
    </source>
</evidence>
<accession>A0A9R1C9S9</accession>
<dbReference type="InterPro" id="IPR010712">
    <property type="entry name" value="Arsenical-R_ArsD"/>
</dbReference>
<dbReference type="NCBIfam" id="NF033727">
    <property type="entry name" value="chaperon_ArsD"/>
    <property type="match status" value="1"/>
</dbReference>
<evidence type="ECO:0008006" key="3">
    <source>
        <dbReference type="Google" id="ProtNLM"/>
    </source>
</evidence>
<dbReference type="EMBL" id="BPUB01000001">
    <property type="protein sequence ID" value="GJG58599.1"/>
    <property type="molecule type" value="Genomic_DNA"/>
</dbReference>
<proteinExistence type="predicted"/>